<name>A0A1I4UUV4_9HYPH</name>
<dbReference type="GO" id="GO:0020037">
    <property type="term" value="F:heme binding"/>
    <property type="evidence" value="ECO:0007669"/>
    <property type="project" value="InterPro"/>
</dbReference>
<evidence type="ECO:0000313" key="1">
    <source>
        <dbReference type="EMBL" id="PKR89814.1"/>
    </source>
</evidence>
<comment type="caution">
    <text evidence="1">The sequence shown here is derived from an EMBL/GenBank/DDBJ whole genome shotgun (WGS) entry which is preliminary data.</text>
</comment>
<accession>A0A1I4UUV4</accession>
<dbReference type="InterPro" id="IPR009050">
    <property type="entry name" value="Globin-like_sf"/>
</dbReference>
<organism evidence="1 2">
    <name type="scientific">Pleomorphomonas diazotrophica</name>
    <dbReference type="NCBI Taxonomy" id="1166257"/>
    <lineage>
        <taxon>Bacteria</taxon>
        <taxon>Pseudomonadati</taxon>
        <taxon>Pseudomonadota</taxon>
        <taxon>Alphaproteobacteria</taxon>
        <taxon>Hyphomicrobiales</taxon>
        <taxon>Pleomorphomonadaceae</taxon>
        <taxon>Pleomorphomonas</taxon>
    </lineage>
</organism>
<gene>
    <name evidence="1" type="ORF">CXZ10_07920</name>
</gene>
<dbReference type="Gene3D" id="1.10.490.10">
    <property type="entry name" value="Globins"/>
    <property type="match status" value="1"/>
</dbReference>
<reference evidence="1 2" key="1">
    <citation type="submission" date="2017-12" db="EMBL/GenBank/DDBJ databases">
        <title>Anaerobic carbon monoxide metabolism by Pleomorphomonas carboxyditropha sp. nov., a new mesophilic hydrogenogenic carboxidotroph.</title>
        <authorList>
            <person name="Esquivel-Elizondo S."/>
            <person name="Krajmalnik-Brown R."/>
        </authorList>
    </citation>
    <scope>NUCLEOTIDE SEQUENCE [LARGE SCALE GENOMIC DNA]</scope>
    <source>
        <strain evidence="1 2">R5-392</strain>
    </source>
</reference>
<evidence type="ECO:0000313" key="2">
    <source>
        <dbReference type="Proteomes" id="UP000233491"/>
    </source>
</evidence>
<dbReference type="SUPFAM" id="SSF46458">
    <property type="entry name" value="Globin-like"/>
    <property type="match status" value="1"/>
</dbReference>
<dbReference type="AlphaFoldDB" id="A0A1I4UUV4"/>
<proteinExistence type="predicted"/>
<dbReference type="InterPro" id="IPR012292">
    <property type="entry name" value="Globin/Proto"/>
</dbReference>
<dbReference type="Proteomes" id="UP000233491">
    <property type="component" value="Unassembled WGS sequence"/>
</dbReference>
<keyword evidence="2" id="KW-1185">Reference proteome</keyword>
<dbReference type="CDD" id="cd08916">
    <property type="entry name" value="TrHb3_P"/>
    <property type="match status" value="1"/>
</dbReference>
<dbReference type="RefSeq" id="WP_101288614.1">
    <property type="nucleotide sequence ID" value="NZ_FOUQ01000009.1"/>
</dbReference>
<dbReference type="GO" id="GO:0019825">
    <property type="term" value="F:oxygen binding"/>
    <property type="evidence" value="ECO:0007669"/>
    <property type="project" value="InterPro"/>
</dbReference>
<protein>
    <submittedName>
        <fullName evidence="1">Preprotein translocase subunit TatC</fullName>
    </submittedName>
</protein>
<dbReference type="OrthoDB" id="25954at2"/>
<dbReference type="EMBL" id="PJNW01000004">
    <property type="protein sequence ID" value="PKR89814.1"/>
    <property type="molecule type" value="Genomic_DNA"/>
</dbReference>
<sequence>MTETDAPRRGIPMGSIDEDSIHALVHGFYGKVMADPDLAAIFGREIEKHAWPAHLEKMCAFWSSVLLRSGRYEGRPMRPHLLISDIEDRHFERWLTLFAETARQVFNENDANGVIATAERIGHNFRLARAQNRGLDSTRMDMIRAEPDGPRKPAVWTPPQ</sequence>